<keyword evidence="2 4" id="KW-1133">Transmembrane helix</keyword>
<protein>
    <submittedName>
        <fullName evidence="5">Putative transporter YycB</fullName>
    </submittedName>
</protein>
<feature type="transmembrane region" description="Helical" evidence="4">
    <location>
        <begin position="58"/>
        <end position="76"/>
    </location>
</feature>
<name>A0A3P4B6T4_9BURK</name>
<dbReference type="PANTHER" id="PTHR23523">
    <property type="match status" value="1"/>
</dbReference>
<keyword evidence="3 4" id="KW-0472">Membrane</keyword>
<dbReference type="OrthoDB" id="5317164at2"/>
<dbReference type="SUPFAM" id="SSF103473">
    <property type="entry name" value="MFS general substrate transporter"/>
    <property type="match status" value="1"/>
</dbReference>
<dbReference type="Proteomes" id="UP000277294">
    <property type="component" value="Unassembled WGS sequence"/>
</dbReference>
<feature type="transmembrane region" description="Helical" evidence="4">
    <location>
        <begin position="287"/>
        <end position="305"/>
    </location>
</feature>
<dbReference type="Pfam" id="PF07690">
    <property type="entry name" value="MFS_1"/>
    <property type="match status" value="1"/>
</dbReference>
<dbReference type="RefSeq" id="WP_124080346.1">
    <property type="nucleotide sequence ID" value="NZ_UWPJ01000023.1"/>
</dbReference>
<keyword evidence="6" id="KW-1185">Reference proteome</keyword>
<sequence>MSTSARTAGGGAPSAALSPALALLGILLVAATLRSPLTGVGPLLGDIRADTGLDGGTAGLLNTLPLLAFGIFSLLAPTLGRRLGLDRTLFLAMALLSLGIVLRSMPGVPLLFIGTLIAGITIAVGNVMMPVLVKREFPTRVGPMTGAYSVFMTMTAGLAAGVAVPVANLLPGGWRTSLACVLVFTVPAALVWLHRSRRAPPASAAPGGQSAARTNVWRSPLAWQVTLFNGIQAFNFYILMSWLPSMLHDQGMTAVQAGWMVSMMQVAALLSNIMVSTISTRVRDQKLLGLAVSLLCLAGFAGIAFYPPWIMLWICVAGAGLGGSLLLSLACVSLRSATAQQAISLSGMAQSVGYLIGAAGPVVCGLLRDWSGSWLPALVLIMAMAAVQCWFGYRAGRPLTIGEHAPAPQR</sequence>
<evidence type="ECO:0000256" key="1">
    <source>
        <dbReference type="ARBA" id="ARBA00022692"/>
    </source>
</evidence>
<reference evidence="5 6" key="1">
    <citation type="submission" date="2018-10" db="EMBL/GenBank/DDBJ databases">
        <authorList>
            <person name="Criscuolo A."/>
        </authorList>
    </citation>
    <scope>NUCLEOTIDE SEQUENCE [LARGE SCALE GENOMIC DNA]</scope>
    <source>
        <strain evidence="5">DnA1</strain>
    </source>
</reference>
<dbReference type="AlphaFoldDB" id="A0A3P4B6T4"/>
<feature type="transmembrane region" description="Helical" evidence="4">
    <location>
        <begin position="311"/>
        <end position="332"/>
    </location>
</feature>
<feature type="transmembrane region" description="Helical" evidence="4">
    <location>
        <begin position="374"/>
        <end position="393"/>
    </location>
</feature>
<evidence type="ECO:0000256" key="2">
    <source>
        <dbReference type="ARBA" id="ARBA00022989"/>
    </source>
</evidence>
<proteinExistence type="predicted"/>
<organism evidence="5 6">
    <name type="scientific">Pigmentiphaga humi</name>
    <dbReference type="NCBI Taxonomy" id="2478468"/>
    <lineage>
        <taxon>Bacteria</taxon>
        <taxon>Pseudomonadati</taxon>
        <taxon>Pseudomonadota</taxon>
        <taxon>Betaproteobacteria</taxon>
        <taxon>Burkholderiales</taxon>
        <taxon>Alcaligenaceae</taxon>
        <taxon>Pigmentiphaga</taxon>
    </lineage>
</organism>
<keyword evidence="1 4" id="KW-0812">Transmembrane</keyword>
<evidence type="ECO:0000256" key="4">
    <source>
        <dbReference type="SAM" id="Phobius"/>
    </source>
</evidence>
<accession>A0A3P4B6T4</accession>
<dbReference type="GO" id="GO:0022857">
    <property type="term" value="F:transmembrane transporter activity"/>
    <property type="evidence" value="ECO:0007669"/>
    <property type="project" value="InterPro"/>
</dbReference>
<dbReference type="PANTHER" id="PTHR23523:SF2">
    <property type="entry name" value="2-NITROIMIDAZOLE TRANSPORTER"/>
    <property type="match status" value="1"/>
</dbReference>
<dbReference type="InterPro" id="IPR011701">
    <property type="entry name" value="MFS"/>
</dbReference>
<evidence type="ECO:0000313" key="5">
    <source>
        <dbReference type="EMBL" id="VCU70885.1"/>
    </source>
</evidence>
<feature type="transmembrane region" description="Helical" evidence="4">
    <location>
        <begin position="88"/>
        <end position="105"/>
    </location>
</feature>
<evidence type="ECO:0000256" key="3">
    <source>
        <dbReference type="ARBA" id="ARBA00023136"/>
    </source>
</evidence>
<dbReference type="EMBL" id="UWPJ01000023">
    <property type="protein sequence ID" value="VCU70885.1"/>
    <property type="molecule type" value="Genomic_DNA"/>
</dbReference>
<feature type="transmembrane region" description="Helical" evidence="4">
    <location>
        <begin position="173"/>
        <end position="193"/>
    </location>
</feature>
<gene>
    <name evidence="5" type="primary">yycB</name>
    <name evidence="5" type="ORF">PIGHUM_02964</name>
</gene>
<evidence type="ECO:0000313" key="6">
    <source>
        <dbReference type="Proteomes" id="UP000277294"/>
    </source>
</evidence>
<dbReference type="Gene3D" id="1.20.1250.20">
    <property type="entry name" value="MFS general substrate transporter like domains"/>
    <property type="match status" value="2"/>
</dbReference>
<dbReference type="InterPro" id="IPR052524">
    <property type="entry name" value="MFS_Cyanate_Porter"/>
</dbReference>
<feature type="transmembrane region" description="Helical" evidence="4">
    <location>
        <begin position="145"/>
        <end position="167"/>
    </location>
</feature>
<feature type="transmembrane region" description="Helical" evidence="4">
    <location>
        <begin position="255"/>
        <end position="275"/>
    </location>
</feature>
<dbReference type="InterPro" id="IPR036259">
    <property type="entry name" value="MFS_trans_sf"/>
</dbReference>
<feature type="transmembrane region" description="Helical" evidence="4">
    <location>
        <begin position="221"/>
        <end position="243"/>
    </location>
</feature>
<feature type="transmembrane region" description="Helical" evidence="4">
    <location>
        <begin position="352"/>
        <end position="368"/>
    </location>
</feature>
<feature type="transmembrane region" description="Helical" evidence="4">
    <location>
        <begin position="111"/>
        <end position="133"/>
    </location>
</feature>